<dbReference type="SUPFAM" id="SSF88723">
    <property type="entry name" value="PIN domain-like"/>
    <property type="match status" value="1"/>
</dbReference>
<protein>
    <recommendedName>
        <fullName evidence="8">XPG-I domain-containing protein</fullName>
    </recommendedName>
</protein>
<dbReference type="EMBL" id="KN831772">
    <property type="protein sequence ID" value="KIM45153.1"/>
    <property type="molecule type" value="Genomic_DNA"/>
</dbReference>
<dbReference type="PRINTS" id="PR00853">
    <property type="entry name" value="XPGRADSUPER"/>
</dbReference>
<dbReference type="PANTHER" id="PTHR11081">
    <property type="entry name" value="FLAP ENDONUCLEASE FAMILY MEMBER"/>
    <property type="match status" value="1"/>
</dbReference>
<accession>A0A0C2Y5Q7</accession>
<dbReference type="SMART" id="SM00485">
    <property type="entry name" value="XPGN"/>
    <property type="match status" value="1"/>
</dbReference>
<dbReference type="InterPro" id="IPR036279">
    <property type="entry name" value="5-3_exonuclease_C_sf"/>
</dbReference>
<dbReference type="GO" id="GO:0017108">
    <property type="term" value="F:5'-flap endonuclease activity"/>
    <property type="evidence" value="ECO:0007669"/>
    <property type="project" value="TreeGrafter"/>
</dbReference>
<dbReference type="OrthoDB" id="2959108at2759"/>
<dbReference type="InterPro" id="IPR029060">
    <property type="entry name" value="PIN-like_dom_sf"/>
</dbReference>
<sequence>MGVPGLWEVLNPVGTSTSLAQLAVVNGFETNISRLRAYRIGIDASIWFHHAAFSKGGENPELRGLFFKLVFLAKLPIVPVFVLDGRLRPKVKRGSKLGKSGSHGLAIHFKRFVNAFGMEWHEAPGEAEAELASLNQKGYIDAILTDDCDAFIFGAQTIIKNISSKLSGNKGNLAKNSEDKTDNYHTMLYTATDIKEHPLVAMSKAGLMLFALLSGGDYHKGVEKIGKKIAHGLARCEFGDQLLDAYQTLRGPPFERFLEQWRAQVNAELRENRRGFLPHRTSLSLPHGFPDLSVLEKYANPLTSGGSSSVALRDQGNFDPAQIAALCEEFFEWGYRSKIIERFRNFLWPCAVIHVLRRMALKVDERERSGPSTQQVEEGGISLSAIKRYLTNATKRVDVHSISNAFVNRGPSSSLITGDEDLSCLITKIIGSRQHASTDGILEYRIEVLPTQLVEISNTGIKGTRREPPGAPETRNRDTDPNSPLRLWVAASILRRVYPRIVDEFVNRSQSSRNRKRWRQSLEISSDATDNVTSLMALNHSPLRYGNNHGLRGLSDTLDTRKGGSREVLLLDPWFLTAVPSESLGRRQSTGFLFGFCNPEPPEIVGEDPEIATDEKSHHDPPSTRFQRFCDQILTAPSRNSRRSKKRKVVEQAALNVQGPSKRPRTSAALDALDLM</sequence>
<dbReference type="InterPro" id="IPR006086">
    <property type="entry name" value="XPG-I_dom"/>
</dbReference>
<dbReference type="InterPro" id="IPR041177">
    <property type="entry name" value="GEN1_C"/>
</dbReference>
<evidence type="ECO:0000256" key="1">
    <source>
        <dbReference type="ARBA" id="ARBA00022722"/>
    </source>
</evidence>
<dbReference type="Pfam" id="PF00752">
    <property type="entry name" value="XPG_N"/>
    <property type="match status" value="1"/>
</dbReference>
<reference evidence="7" key="2">
    <citation type="submission" date="2015-01" db="EMBL/GenBank/DDBJ databases">
        <title>Evolutionary Origins and Diversification of the Mycorrhizal Mutualists.</title>
        <authorList>
            <consortium name="DOE Joint Genome Institute"/>
            <consortium name="Mycorrhizal Genomics Consortium"/>
            <person name="Kohler A."/>
            <person name="Kuo A."/>
            <person name="Nagy L.G."/>
            <person name="Floudas D."/>
            <person name="Copeland A."/>
            <person name="Barry K.W."/>
            <person name="Cichocki N."/>
            <person name="Veneault-Fourrey C."/>
            <person name="LaButti K."/>
            <person name="Lindquist E.A."/>
            <person name="Lipzen A."/>
            <person name="Lundell T."/>
            <person name="Morin E."/>
            <person name="Murat C."/>
            <person name="Riley R."/>
            <person name="Ohm R."/>
            <person name="Sun H."/>
            <person name="Tunlid A."/>
            <person name="Henrissat B."/>
            <person name="Grigoriev I.V."/>
            <person name="Hibbett D.S."/>
            <person name="Martin F."/>
        </authorList>
    </citation>
    <scope>NUCLEOTIDE SEQUENCE [LARGE SCALE GENOMIC DNA]</scope>
    <source>
        <strain evidence="7">h7</strain>
    </source>
</reference>
<evidence type="ECO:0000313" key="7">
    <source>
        <dbReference type="Proteomes" id="UP000053424"/>
    </source>
</evidence>
<dbReference type="InterPro" id="IPR037316">
    <property type="entry name" value="Yen1_H3TH"/>
</dbReference>
<evidence type="ECO:0000259" key="5">
    <source>
        <dbReference type="SMART" id="SM00485"/>
    </source>
</evidence>
<evidence type="ECO:0008006" key="8">
    <source>
        <dbReference type="Google" id="ProtNLM"/>
    </source>
</evidence>
<feature type="region of interest" description="Disordered" evidence="3">
    <location>
        <begin position="637"/>
        <end position="676"/>
    </location>
</feature>
<keyword evidence="2" id="KW-0378">Hydrolase</keyword>
<gene>
    <name evidence="6" type="ORF">M413DRAFT_441836</name>
</gene>
<dbReference type="Pfam" id="PF00867">
    <property type="entry name" value="XPG_I"/>
    <property type="match status" value="1"/>
</dbReference>
<dbReference type="PANTHER" id="PTHR11081:SF75">
    <property type="entry name" value="ENDONUCLEASE, PUTATIVE (AFU_ORTHOLOGUE AFUA_3G13260)-RELATED"/>
    <property type="match status" value="1"/>
</dbReference>
<feature type="compositionally biased region" description="Basic and acidic residues" evidence="3">
    <location>
        <begin position="613"/>
        <end position="622"/>
    </location>
</feature>
<dbReference type="Proteomes" id="UP000053424">
    <property type="component" value="Unassembled WGS sequence"/>
</dbReference>
<proteinExistence type="predicted"/>
<evidence type="ECO:0000256" key="3">
    <source>
        <dbReference type="SAM" id="MobiDB-lite"/>
    </source>
</evidence>
<dbReference type="SMART" id="SM00484">
    <property type="entry name" value="XPGI"/>
    <property type="match status" value="1"/>
</dbReference>
<feature type="region of interest" description="Disordered" evidence="3">
    <location>
        <begin position="460"/>
        <end position="482"/>
    </location>
</feature>
<dbReference type="STRING" id="686832.A0A0C2Y5Q7"/>
<evidence type="ECO:0000313" key="6">
    <source>
        <dbReference type="EMBL" id="KIM45153.1"/>
    </source>
</evidence>
<dbReference type="InterPro" id="IPR006085">
    <property type="entry name" value="XPG_DNA_repair_N"/>
</dbReference>
<evidence type="ECO:0000259" key="4">
    <source>
        <dbReference type="SMART" id="SM00484"/>
    </source>
</evidence>
<dbReference type="InterPro" id="IPR006084">
    <property type="entry name" value="XPG/Rad2"/>
</dbReference>
<reference evidence="6 7" key="1">
    <citation type="submission" date="2014-04" db="EMBL/GenBank/DDBJ databases">
        <authorList>
            <consortium name="DOE Joint Genome Institute"/>
            <person name="Kuo A."/>
            <person name="Gay G."/>
            <person name="Dore J."/>
            <person name="Kohler A."/>
            <person name="Nagy L.G."/>
            <person name="Floudas D."/>
            <person name="Copeland A."/>
            <person name="Barry K.W."/>
            <person name="Cichocki N."/>
            <person name="Veneault-Fourrey C."/>
            <person name="LaButti K."/>
            <person name="Lindquist E.A."/>
            <person name="Lipzen A."/>
            <person name="Lundell T."/>
            <person name="Morin E."/>
            <person name="Murat C."/>
            <person name="Sun H."/>
            <person name="Tunlid A."/>
            <person name="Henrissat B."/>
            <person name="Grigoriev I.V."/>
            <person name="Hibbett D.S."/>
            <person name="Martin F."/>
            <person name="Nordberg H.P."/>
            <person name="Cantor M.N."/>
            <person name="Hua S.X."/>
        </authorList>
    </citation>
    <scope>NUCLEOTIDE SEQUENCE [LARGE SCALE GENOMIC DNA]</scope>
    <source>
        <strain evidence="7">h7</strain>
    </source>
</reference>
<dbReference type="Pfam" id="PF18380">
    <property type="entry name" value="GEN1_C"/>
    <property type="match status" value="1"/>
</dbReference>
<organism evidence="6 7">
    <name type="scientific">Hebeloma cylindrosporum</name>
    <dbReference type="NCBI Taxonomy" id="76867"/>
    <lineage>
        <taxon>Eukaryota</taxon>
        <taxon>Fungi</taxon>
        <taxon>Dikarya</taxon>
        <taxon>Basidiomycota</taxon>
        <taxon>Agaricomycotina</taxon>
        <taxon>Agaricomycetes</taxon>
        <taxon>Agaricomycetidae</taxon>
        <taxon>Agaricales</taxon>
        <taxon>Agaricineae</taxon>
        <taxon>Hymenogastraceae</taxon>
        <taxon>Hebeloma</taxon>
    </lineage>
</organism>
<feature type="domain" description="XPG-I" evidence="4">
    <location>
        <begin position="114"/>
        <end position="194"/>
    </location>
</feature>
<dbReference type="HOGENOM" id="CLU_007575_1_1_1"/>
<dbReference type="GO" id="GO:0006281">
    <property type="term" value="P:DNA repair"/>
    <property type="evidence" value="ECO:0007669"/>
    <property type="project" value="UniProtKB-ARBA"/>
</dbReference>
<feature type="domain" description="XPG N-terminal" evidence="5">
    <location>
        <begin position="1"/>
        <end position="106"/>
    </location>
</feature>
<evidence type="ECO:0000256" key="2">
    <source>
        <dbReference type="ARBA" id="ARBA00022801"/>
    </source>
</evidence>
<keyword evidence="1" id="KW-0540">Nuclease</keyword>
<dbReference type="GO" id="GO:0008821">
    <property type="term" value="F:crossover junction DNA endonuclease activity"/>
    <property type="evidence" value="ECO:0007669"/>
    <property type="project" value="InterPro"/>
</dbReference>
<name>A0A0C2Y5Q7_HEBCY</name>
<dbReference type="CDD" id="cd09870">
    <property type="entry name" value="PIN_YEN1"/>
    <property type="match status" value="1"/>
</dbReference>
<dbReference type="Gene3D" id="3.40.50.1010">
    <property type="entry name" value="5'-nuclease"/>
    <property type="match status" value="2"/>
</dbReference>
<dbReference type="CDD" id="cd09906">
    <property type="entry name" value="H3TH_YEN1"/>
    <property type="match status" value="1"/>
</dbReference>
<dbReference type="AlphaFoldDB" id="A0A0C2Y5Q7"/>
<keyword evidence="7" id="KW-1185">Reference proteome</keyword>
<feature type="region of interest" description="Disordered" evidence="3">
    <location>
        <begin position="600"/>
        <end position="625"/>
    </location>
</feature>
<feature type="compositionally biased region" description="Basic and acidic residues" evidence="3">
    <location>
        <begin position="464"/>
        <end position="480"/>
    </location>
</feature>
<dbReference type="SUPFAM" id="SSF47807">
    <property type="entry name" value="5' to 3' exonuclease, C-terminal subdomain"/>
    <property type="match status" value="1"/>
</dbReference>